<dbReference type="InterPro" id="IPR036875">
    <property type="entry name" value="Znf_CCHC_sf"/>
</dbReference>
<protein>
    <recommendedName>
        <fullName evidence="3">CCHC-type domain-containing protein</fullName>
    </recommendedName>
</protein>
<organism evidence="4 5">
    <name type="scientific">Elysia marginata</name>
    <dbReference type="NCBI Taxonomy" id="1093978"/>
    <lineage>
        <taxon>Eukaryota</taxon>
        <taxon>Metazoa</taxon>
        <taxon>Spiralia</taxon>
        <taxon>Lophotrochozoa</taxon>
        <taxon>Mollusca</taxon>
        <taxon>Gastropoda</taxon>
        <taxon>Heterobranchia</taxon>
        <taxon>Euthyneura</taxon>
        <taxon>Panpulmonata</taxon>
        <taxon>Sacoglossa</taxon>
        <taxon>Placobranchoidea</taxon>
        <taxon>Plakobranchidae</taxon>
        <taxon>Elysia</taxon>
    </lineage>
</organism>
<keyword evidence="1" id="KW-0479">Metal-binding</keyword>
<evidence type="ECO:0000259" key="3">
    <source>
        <dbReference type="PROSITE" id="PS50158"/>
    </source>
</evidence>
<proteinExistence type="predicted"/>
<feature type="domain" description="CCHC-type" evidence="3">
    <location>
        <begin position="47"/>
        <end position="62"/>
    </location>
</feature>
<keyword evidence="1" id="KW-0862">Zinc</keyword>
<feature type="compositionally biased region" description="Polar residues" evidence="2">
    <location>
        <begin position="165"/>
        <end position="179"/>
    </location>
</feature>
<dbReference type="Gene3D" id="4.10.60.10">
    <property type="entry name" value="Zinc finger, CCHC-type"/>
    <property type="match status" value="1"/>
</dbReference>
<evidence type="ECO:0000256" key="1">
    <source>
        <dbReference type="PROSITE-ProRule" id="PRU00047"/>
    </source>
</evidence>
<feature type="compositionally biased region" description="Polar residues" evidence="2">
    <location>
        <begin position="118"/>
        <end position="127"/>
    </location>
</feature>
<dbReference type="InterPro" id="IPR001878">
    <property type="entry name" value="Znf_CCHC"/>
</dbReference>
<feature type="compositionally biased region" description="Polar residues" evidence="2">
    <location>
        <begin position="139"/>
        <end position="151"/>
    </location>
</feature>
<evidence type="ECO:0000256" key="2">
    <source>
        <dbReference type="SAM" id="MobiDB-lite"/>
    </source>
</evidence>
<dbReference type="GO" id="GO:0003676">
    <property type="term" value="F:nucleic acid binding"/>
    <property type="evidence" value="ECO:0007669"/>
    <property type="project" value="InterPro"/>
</dbReference>
<dbReference type="AlphaFoldDB" id="A0AAV4JUC8"/>
<dbReference type="Proteomes" id="UP000762676">
    <property type="component" value="Unassembled WGS sequence"/>
</dbReference>
<dbReference type="GO" id="GO:0008270">
    <property type="term" value="F:zinc ion binding"/>
    <property type="evidence" value="ECO:0007669"/>
    <property type="project" value="UniProtKB-KW"/>
</dbReference>
<dbReference type="EMBL" id="BMAT01014019">
    <property type="protein sequence ID" value="GFS25102.1"/>
    <property type="molecule type" value="Genomic_DNA"/>
</dbReference>
<feature type="region of interest" description="Disordered" evidence="2">
    <location>
        <begin position="65"/>
        <end position="227"/>
    </location>
</feature>
<evidence type="ECO:0000313" key="5">
    <source>
        <dbReference type="Proteomes" id="UP000762676"/>
    </source>
</evidence>
<keyword evidence="5" id="KW-1185">Reference proteome</keyword>
<gene>
    <name evidence="4" type="ORF">ElyMa_007019100</name>
</gene>
<dbReference type="SUPFAM" id="SSF57756">
    <property type="entry name" value="Retrovirus zinc finger-like domains"/>
    <property type="match status" value="1"/>
</dbReference>
<sequence>MTRWLTGRGWLWIEVPKVPLPRTLHLAPFTATLYHREMKSLGTSKSCYKCGELGHIAGECKKGSLDENKQRTTNSHENQEERGNESERNANDAEEEMMDSSGEEGLEEKEDEQERVVTVTQSNSYGNKKNEGEPLEDSTPATTINKTPQHNTAKRNGRGKKKTQRGINEQKTNNEQGPDTTLPDFLARARSLSKKRDRPLSGSPKKGEMPAQRSRVDQLQSEMIKNQ</sequence>
<comment type="caution">
    <text evidence="4">The sequence shown here is derived from an EMBL/GenBank/DDBJ whole genome shotgun (WGS) entry which is preliminary data.</text>
</comment>
<dbReference type="PROSITE" id="PS50158">
    <property type="entry name" value="ZF_CCHC"/>
    <property type="match status" value="1"/>
</dbReference>
<feature type="compositionally biased region" description="Acidic residues" evidence="2">
    <location>
        <begin position="92"/>
        <end position="113"/>
    </location>
</feature>
<accession>A0AAV4JUC8</accession>
<name>A0AAV4JUC8_9GAST</name>
<dbReference type="SMART" id="SM00343">
    <property type="entry name" value="ZnF_C2HC"/>
    <property type="match status" value="1"/>
</dbReference>
<dbReference type="Pfam" id="PF00098">
    <property type="entry name" value="zf-CCHC"/>
    <property type="match status" value="1"/>
</dbReference>
<feature type="compositionally biased region" description="Basic residues" evidence="2">
    <location>
        <begin position="152"/>
        <end position="164"/>
    </location>
</feature>
<evidence type="ECO:0000313" key="4">
    <source>
        <dbReference type="EMBL" id="GFS25102.1"/>
    </source>
</evidence>
<keyword evidence="1" id="KW-0863">Zinc-finger</keyword>
<feature type="compositionally biased region" description="Basic and acidic residues" evidence="2">
    <location>
        <begin position="77"/>
        <end position="91"/>
    </location>
</feature>
<reference evidence="4 5" key="1">
    <citation type="journal article" date="2021" name="Elife">
        <title>Chloroplast acquisition without the gene transfer in kleptoplastic sea slugs, Plakobranchus ocellatus.</title>
        <authorList>
            <person name="Maeda T."/>
            <person name="Takahashi S."/>
            <person name="Yoshida T."/>
            <person name="Shimamura S."/>
            <person name="Takaki Y."/>
            <person name="Nagai Y."/>
            <person name="Toyoda A."/>
            <person name="Suzuki Y."/>
            <person name="Arimoto A."/>
            <person name="Ishii H."/>
            <person name="Satoh N."/>
            <person name="Nishiyama T."/>
            <person name="Hasebe M."/>
            <person name="Maruyama T."/>
            <person name="Minagawa J."/>
            <person name="Obokata J."/>
            <person name="Shigenobu S."/>
        </authorList>
    </citation>
    <scope>NUCLEOTIDE SEQUENCE [LARGE SCALE GENOMIC DNA]</scope>
</reference>
<feature type="compositionally biased region" description="Polar residues" evidence="2">
    <location>
        <begin position="217"/>
        <end position="227"/>
    </location>
</feature>